<evidence type="ECO:0000256" key="9">
    <source>
        <dbReference type="ARBA" id="ARBA00034808"/>
    </source>
</evidence>
<dbReference type="GO" id="GO:0003677">
    <property type="term" value="F:DNA binding"/>
    <property type="evidence" value="ECO:0007669"/>
    <property type="project" value="UniProtKB-KW"/>
</dbReference>
<evidence type="ECO:0000256" key="5">
    <source>
        <dbReference type="ARBA" id="ARBA00022840"/>
    </source>
</evidence>
<dbReference type="PROSITE" id="PS51217">
    <property type="entry name" value="UVRD_HELICASE_CTER"/>
    <property type="match status" value="1"/>
</dbReference>
<evidence type="ECO:0000256" key="4">
    <source>
        <dbReference type="ARBA" id="ARBA00022806"/>
    </source>
</evidence>
<keyword evidence="15" id="KW-1185">Reference proteome</keyword>
<dbReference type="GO" id="GO:0005829">
    <property type="term" value="C:cytosol"/>
    <property type="evidence" value="ECO:0007669"/>
    <property type="project" value="TreeGrafter"/>
</dbReference>
<dbReference type="InterPro" id="IPR014017">
    <property type="entry name" value="DNA_helicase_UvrD-like_C"/>
</dbReference>
<comment type="similarity">
    <text evidence="1">Belongs to the helicase family. UvrD subfamily.</text>
</comment>
<evidence type="ECO:0000313" key="14">
    <source>
        <dbReference type="EMBL" id="ASW43768.1"/>
    </source>
</evidence>
<reference evidence="14 15" key="1">
    <citation type="submission" date="2016-08" db="EMBL/GenBank/DDBJ databases">
        <title>Complete Genome Sequence Of The Indigo Reducing Clostridium isatidis DSM15098.</title>
        <authorList>
            <person name="Little G.T."/>
            <person name="Minton N.P."/>
        </authorList>
    </citation>
    <scope>NUCLEOTIDE SEQUENCE [LARGE SCALE GENOMIC DNA]</scope>
    <source>
        <strain evidence="14 15">DSM 15098</strain>
    </source>
</reference>
<feature type="binding site" evidence="11">
    <location>
        <begin position="25"/>
        <end position="32"/>
    </location>
    <ligand>
        <name>ATP</name>
        <dbReference type="ChEBI" id="CHEBI:30616"/>
    </ligand>
</feature>
<keyword evidence="3 11" id="KW-0378">Hydrolase</keyword>
<name>A0A343JE10_9CLOT</name>
<gene>
    <name evidence="14" type="ORF">BEN51_09820</name>
</gene>
<dbReference type="GO" id="GO:0043138">
    <property type="term" value="F:3'-5' DNA helicase activity"/>
    <property type="evidence" value="ECO:0007669"/>
    <property type="project" value="UniProtKB-EC"/>
</dbReference>
<dbReference type="Gene3D" id="3.40.50.300">
    <property type="entry name" value="P-loop containing nucleotide triphosphate hydrolases"/>
    <property type="match status" value="2"/>
</dbReference>
<keyword evidence="2 11" id="KW-0547">Nucleotide-binding</keyword>
<evidence type="ECO:0000256" key="8">
    <source>
        <dbReference type="ARBA" id="ARBA00034617"/>
    </source>
</evidence>
<evidence type="ECO:0000256" key="7">
    <source>
        <dbReference type="ARBA" id="ARBA00023235"/>
    </source>
</evidence>
<evidence type="ECO:0000256" key="11">
    <source>
        <dbReference type="PROSITE-ProRule" id="PRU00560"/>
    </source>
</evidence>
<dbReference type="Gene3D" id="1.10.486.10">
    <property type="entry name" value="PCRA, domain 4"/>
    <property type="match status" value="1"/>
</dbReference>
<dbReference type="Pfam" id="PF00580">
    <property type="entry name" value="UvrD-helicase"/>
    <property type="match status" value="1"/>
</dbReference>
<dbReference type="SUPFAM" id="SSF52540">
    <property type="entry name" value="P-loop containing nucleoside triphosphate hydrolases"/>
    <property type="match status" value="1"/>
</dbReference>
<dbReference type="GO" id="GO:0016887">
    <property type="term" value="F:ATP hydrolysis activity"/>
    <property type="evidence" value="ECO:0007669"/>
    <property type="project" value="RHEA"/>
</dbReference>
<accession>A0A343JE10</accession>
<feature type="domain" description="UvrD-like helicase ATP-binding" evidence="12">
    <location>
        <begin position="4"/>
        <end position="272"/>
    </location>
</feature>
<dbReference type="CDD" id="cd17932">
    <property type="entry name" value="DEXQc_UvrD"/>
    <property type="match status" value="1"/>
</dbReference>
<evidence type="ECO:0000259" key="13">
    <source>
        <dbReference type="PROSITE" id="PS51217"/>
    </source>
</evidence>
<evidence type="ECO:0000256" key="6">
    <source>
        <dbReference type="ARBA" id="ARBA00023125"/>
    </source>
</evidence>
<comment type="catalytic activity">
    <reaction evidence="8">
        <text>Couples ATP hydrolysis with the unwinding of duplex DNA by translocating in the 3'-5' direction.</text>
        <dbReference type="EC" id="5.6.2.4"/>
    </reaction>
</comment>
<dbReference type="InterPro" id="IPR000212">
    <property type="entry name" value="DNA_helicase_UvrD/REP"/>
</dbReference>
<dbReference type="PANTHER" id="PTHR11070:SF2">
    <property type="entry name" value="ATP-DEPENDENT DNA HELICASE SRS2"/>
    <property type="match status" value="1"/>
</dbReference>
<organism evidence="14 15">
    <name type="scientific">Clostridium isatidis</name>
    <dbReference type="NCBI Taxonomy" id="182773"/>
    <lineage>
        <taxon>Bacteria</taxon>
        <taxon>Bacillati</taxon>
        <taxon>Bacillota</taxon>
        <taxon>Clostridia</taxon>
        <taxon>Eubacteriales</taxon>
        <taxon>Clostridiaceae</taxon>
        <taxon>Clostridium</taxon>
    </lineage>
</organism>
<evidence type="ECO:0000256" key="3">
    <source>
        <dbReference type="ARBA" id="ARBA00022801"/>
    </source>
</evidence>
<dbReference type="Proteomes" id="UP000264883">
    <property type="component" value="Chromosome"/>
</dbReference>
<evidence type="ECO:0000256" key="10">
    <source>
        <dbReference type="ARBA" id="ARBA00048988"/>
    </source>
</evidence>
<keyword evidence="5 11" id="KW-0067">ATP-binding</keyword>
<evidence type="ECO:0000256" key="2">
    <source>
        <dbReference type="ARBA" id="ARBA00022741"/>
    </source>
</evidence>
<dbReference type="EMBL" id="CP016786">
    <property type="protein sequence ID" value="ASW43768.1"/>
    <property type="molecule type" value="Genomic_DNA"/>
</dbReference>
<comment type="catalytic activity">
    <reaction evidence="10">
        <text>ATP + H2O = ADP + phosphate + H(+)</text>
        <dbReference type="Rhea" id="RHEA:13065"/>
        <dbReference type="ChEBI" id="CHEBI:15377"/>
        <dbReference type="ChEBI" id="CHEBI:15378"/>
        <dbReference type="ChEBI" id="CHEBI:30616"/>
        <dbReference type="ChEBI" id="CHEBI:43474"/>
        <dbReference type="ChEBI" id="CHEBI:456216"/>
        <dbReference type="EC" id="5.6.2.4"/>
    </reaction>
</comment>
<keyword evidence="7" id="KW-0413">Isomerase</keyword>
<dbReference type="GO" id="GO:0000725">
    <property type="term" value="P:recombinational repair"/>
    <property type="evidence" value="ECO:0007669"/>
    <property type="project" value="TreeGrafter"/>
</dbReference>
<dbReference type="InterPro" id="IPR027417">
    <property type="entry name" value="P-loop_NTPase"/>
</dbReference>
<evidence type="ECO:0000313" key="15">
    <source>
        <dbReference type="Proteomes" id="UP000264883"/>
    </source>
</evidence>
<keyword evidence="6" id="KW-0238">DNA-binding</keyword>
<dbReference type="AlphaFoldDB" id="A0A343JE10"/>
<dbReference type="EC" id="5.6.2.4" evidence="9"/>
<protein>
    <recommendedName>
        <fullName evidence="9">DNA 3'-5' helicase</fullName>
        <ecNumber evidence="9">5.6.2.4</ecNumber>
    </recommendedName>
</protein>
<dbReference type="InterPro" id="IPR013986">
    <property type="entry name" value="DExx_box_DNA_helicase_dom_sf"/>
</dbReference>
<dbReference type="PANTHER" id="PTHR11070">
    <property type="entry name" value="UVRD / RECB / PCRA DNA HELICASE FAMILY MEMBER"/>
    <property type="match status" value="1"/>
</dbReference>
<dbReference type="Gene3D" id="1.10.10.160">
    <property type="match status" value="1"/>
</dbReference>
<sequence length="664" mass="77869">MVIIKLDKYQKEAVYIKNRNVLVVAAPGSGKTTVIINRVNHLVVDLNINIANIIVITFTRAAADNMRSRYKNLFNREKAPFFGTFHGLFYKILLREGYNVKIINGANCYKIIMSVLTKYSDDVSEDKIKEVLNNISLFKTSLKKIEEYSPTMPRDIFEECLKEYEEYKSNNGLWDFDDLSIKIINLFKENKDILYRYRKLFMYVLVDEFQDCDELQMEFLKLINKDNSIFAVGDEDQCIYSFRGSKPEYMVAFDKIFKGGKKVYLSINYRSSKNIVEVSKKIISNNKSRNKKKIEAVKKSNGIIKFSTPFDESIQGEEISKVLEKTKGSLSDNAILYRTNMEAMSLINTFIRRNIPFVLLDKGYNFYDHFICKDIISYLRLAININDRESFLSIINKPFRYISKANLDYIRKSYEDKSAFDILIDKNDMVPYQCKKLEELRNEILYLNKISLGTAIQYIISDLKYIDYLKEYAERYKQNLEEFEVILEEFKTLANDFKTIVEFLTHIERVREELEISKGVKEGVILSTIHGVKGMEFKNVFIINAVEETIPHKSSIENNLEEERRLFYVGVTRAIENLYIYSPKKQQGRFREVSRFILEGEFREIESREDYGLKVGNMVYHKTYGKGYISEIKGDAVKIVFEDKEYRSFSIKVLMENNILSMMN</sequence>
<dbReference type="GO" id="GO:0033202">
    <property type="term" value="C:DNA helicase complex"/>
    <property type="evidence" value="ECO:0007669"/>
    <property type="project" value="TreeGrafter"/>
</dbReference>
<dbReference type="Pfam" id="PF13361">
    <property type="entry name" value="UvrD_C"/>
    <property type="match status" value="1"/>
</dbReference>
<dbReference type="InterPro" id="IPR014016">
    <property type="entry name" value="UvrD-like_ATP-bd"/>
</dbReference>
<proteinExistence type="inferred from homology"/>
<dbReference type="GO" id="GO:0005524">
    <property type="term" value="F:ATP binding"/>
    <property type="evidence" value="ECO:0007669"/>
    <property type="project" value="UniProtKB-UniRule"/>
</dbReference>
<dbReference type="PROSITE" id="PS51198">
    <property type="entry name" value="UVRD_HELICASE_ATP_BIND"/>
    <property type="match status" value="1"/>
</dbReference>
<feature type="domain" description="UvrD-like helicase C-terminal" evidence="13">
    <location>
        <begin position="273"/>
        <end position="534"/>
    </location>
</feature>
<evidence type="ECO:0000259" key="12">
    <source>
        <dbReference type="PROSITE" id="PS51198"/>
    </source>
</evidence>
<evidence type="ECO:0000256" key="1">
    <source>
        <dbReference type="ARBA" id="ARBA00009922"/>
    </source>
</evidence>
<dbReference type="KEGG" id="cia:BEN51_09820"/>
<keyword evidence="4 11" id="KW-0347">Helicase</keyword>